<keyword evidence="2" id="KW-0472">Membrane</keyword>
<keyword evidence="5" id="KW-1185">Reference proteome</keyword>
<evidence type="ECO:0000256" key="1">
    <source>
        <dbReference type="SAM" id="MobiDB-lite"/>
    </source>
</evidence>
<feature type="signal peptide" evidence="3">
    <location>
        <begin position="1"/>
        <end position="40"/>
    </location>
</feature>
<accession>L7EXA8</accession>
<feature type="transmembrane region" description="Helical" evidence="2">
    <location>
        <begin position="128"/>
        <end position="149"/>
    </location>
</feature>
<dbReference type="Proteomes" id="UP000010931">
    <property type="component" value="Unassembled WGS sequence"/>
</dbReference>
<evidence type="ECO:0000313" key="5">
    <source>
        <dbReference type="Proteomes" id="UP000010931"/>
    </source>
</evidence>
<evidence type="ECO:0000256" key="2">
    <source>
        <dbReference type="SAM" id="Phobius"/>
    </source>
</evidence>
<dbReference type="PATRIC" id="fig|698760.3.peg.7442"/>
<proteinExistence type="predicted"/>
<gene>
    <name evidence="4" type="ORF">STRTUCAR8_05485</name>
</gene>
<feature type="chain" id="PRO_5038499646" description="Tat pathway signal sequence domain protein" evidence="3">
    <location>
        <begin position="41"/>
        <end position="156"/>
    </location>
</feature>
<sequence>MNPDRRLATPQREGANDVTPWLRTLRTCGTLLALAAPALAASPHGTTPPYGTPPVPSVARASRPAPDASRAGSPAGEGRQRPGRRESTPPDESAYEETVPVPVPTAVPDEPGGATALPAAASEPVLRILPLGGGLVLLGLGLGLVLLALRLRVRRT</sequence>
<feature type="region of interest" description="Disordered" evidence="1">
    <location>
        <begin position="41"/>
        <end position="115"/>
    </location>
</feature>
<feature type="compositionally biased region" description="Low complexity" evidence="1">
    <location>
        <begin position="98"/>
        <end position="108"/>
    </location>
</feature>
<name>L7EXA8_STRT8</name>
<keyword evidence="3" id="KW-0732">Signal</keyword>
<dbReference type="EMBL" id="AEJB01000511">
    <property type="protein sequence ID" value="ELP63667.1"/>
    <property type="molecule type" value="Genomic_DNA"/>
</dbReference>
<dbReference type="AlphaFoldDB" id="L7EXA8"/>
<organism evidence="4 5">
    <name type="scientific">Streptomyces turgidiscabies (strain Car8)</name>
    <dbReference type="NCBI Taxonomy" id="698760"/>
    <lineage>
        <taxon>Bacteria</taxon>
        <taxon>Bacillati</taxon>
        <taxon>Actinomycetota</taxon>
        <taxon>Actinomycetes</taxon>
        <taxon>Kitasatosporales</taxon>
        <taxon>Streptomycetaceae</taxon>
        <taxon>Streptomyces</taxon>
    </lineage>
</organism>
<evidence type="ECO:0000256" key="3">
    <source>
        <dbReference type="SAM" id="SignalP"/>
    </source>
</evidence>
<evidence type="ECO:0000313" key="4">
    <source>
        <dbReference type="EMBL" id="ELP63667.1"/>
    </source>
</evidence>
<reference evidence="4 5" key="1">
    <citation type="journal article" date="2011" name="Plasmid">
        <title>Streptomyces turgidiscabies Car8 contains a modular pathogenicity island that shares virulence genes with other actinobacterial plant pathogens.</title>
        <authorList>
            <person name="Huguet-Tapia J.C."/>
            <person name="Badger J.H."/>
            <person name="Loria R."/>
            <person name="Pettis G.S."/>
        </authorList>
    </citation>
    <scope>NUCLEOTIDE SEQUENCE [LARGE SCALE GENOMIC DNA]</scope>
    <source>
        <strain evidence="4 5">Car8</strain>
    </source>
</reference>
<keyword evidence="2" id="KW-0812">Transmembrane</keyword>
<feature type="compositionally biased region" description="Low complexity" evidence="1">
    <location>
        <begin position="57"/>
        <end position="76"/>
    </location>
</feature>
<keyword evidence="2" id="KW-1133">Transmembrane helix</keyword>
<evidence type="ECO:0008006" key="6">
    <source>
        <dbReference type="Google" id="ProtNLM"/>
    </source>
</evidence>
<protein>
    <recommendedName>
        <fullName evidence="6">Tat pathway signal sequence domain protein</fullName>
    </recommendedName>
</protein>
<feature type="compositionally biased region" description="Basic and acidic residues" evidence="1">
    <location>
        <begin position="78"/>
        <end position="88"/>
    </location>
</feature>
<comment type="caution">
    <text evidence="4">The sequence shown here is derived from an EMBL/GenBank/DDBJ whole genome shotgun (WGS) entry which is preliminary data.</text>
</comment>
<feature type="region of interest" description="Disordered" evidence="1">
    <location>
        <begin position="1"/>
        <end position="21"/>
    </location>
</feature>